<comment type="caution">
    <text evidence="5">The sequence shown here is derived from an EMBL/GenBank/DDBJ whole genome shotgun (WGS) entry which is preliminary data.</text>
</comment>
<evidence type="ECO:0000259" key="3">
    <source>
        <dbReference type="PROSITE" id="PS50887"/>
    </source>
</evidence>
<evidence type="ECO:0000256" key="2">
    <source>
        <dbReference type="SAM" id="Phobius"/>
    </source>
</evidence>
<dbReference type="Gene3D" id="3.30.70.270">
    <property type="match status" value="1"/>
</dbReference>
<dbReference type="Pfam" id="PF13185">
    <property type="entry name" value="GAF_2"/>
    <property type="match status" value="1"/>
</dbReference>
<keyword evidence="2" id="KW-0472">Membrane</keyword>
<dbReference type="InterPro" id="IPR003018">
    <property type="entry name" value="GAF"/>
</dbReference>
<dbReference type="EMBL" id="BMOL01000031">
    <property type="protein sequence ID" value="GGL94042.1"/>
    <property type="molecule type" value="Genomic_DNA"/>
</dbReference>
<dbReference type="PANTHER" id="PTHR45228">
    <property type="entry name" value="CYCLIC DI-GMP PHOSPHODIESTERASE TM_0186-RELATED"/>
    <property type="match status" value="1"/>
</dbReference>
<dbReference type="InterPro" id="IPR029016">
    <property type="entry name" value="GAF-like_dom_sf"/>
</dbReference>
<proteinExistence type="predicted"/>
<keyword evidence="2" id="KW-1133">Transmembrane helix</keyword>
<reference evidence="6" key="1">
    <citation type="journal article" date="2019" name="Int. J. Syst. Evol. Microbiol.">
        <title>The Global Catalogue of Microorganisms (GCM) 10K type strain sequencing project: providing services to taxonomists for standard genome sequencing and annotation.</title>
        <authorList>
            <consortium name="The Broad Institute Genomics Platform"/>
            <consortium name="The Broad Institute Genome Sequencing Center for Infectious Disease"/>
            <person name="Wu L."/>
            <person name="Ma J."/>
        </authorList>
    </citation>
    <scope>NUCLEOTIDE SEQUENCE [LARGE SCALE GENOMIC DNA]</scope>
    <source>
        <strain evidence="6">JCM 15442</strain>
    </source>
</reference>
<evidence type="ECO:0000256" key="1">
    <source>
        <dbReference type="SAM" id="MobiDB-lite"/>
    </source>
</evidence>
<dbReference type="NCBIfam" id="TIGR00254">
    <property type="entry name" value="GGDEF"/>
    <property type="match status" value="1"/>
</dbReference>
<feature type="transmembrane region" description="Helical" evidence="2">
    <location>
        <begin position="50"/>
        <end position="70"/>
    </location>
</feature>
<dbReference type="InterPro" id="IPR052020">
    <property type="entry name" value="Cyclic_di-GMP/3'3'-cGAMP_PDE"/>
</dbReference>
<dbReference type="SUPFAM" id="SSF55073">
    <property type="entry name" value="Nucleotide cyclase"/>
    <property type="match status" value="1"/>
</dbReference>
<dbReference type="CDD" id="cd01949">
    <property type="entry name" value="GGDEF"/>
    <property type="match status" value="1"/>
</dbReference>
<dbReference type="InterPro" id="IPR037522">
    <property type="entry name" value="HD_GYP_dom"/>
</dbReference>
<accession>A0ABQ2GG94</accession>
<dbReference type="CDD" id="cd00077">
    <property type="entry name" value="HDc"/>
    <property type="match status" value="1"/>
</dbReference>
<dbReference type="InterPro" id="IPR043128">
    <property type="entry name" value="Rev_trsase/Diguanyl_cyclase"/>
</dbReference>
<evidence type="ECO:0000313" key="5">
    <source>
        <dbReference type="EMBL" id="GGL94042.1"/>
    </source>
</evidence>
<dbReference type="InterPro" id="IPR000160">
    <property type="entry name" value="GGDEF_dom"/>
</dbReference>
<name>A0ABQ2GG94_9DEIO</name>
<evidence type="ECO:0000259" key="4">
    <source>
        <dbReference type="PROSITE" id="PS51832"/>
    </source>
</evidence>
<protein>
    <submittedName>
        <fullName evidence="5">Uncharacterized protein</fullName>
    </submittedName>
</protein>
<sequence>MSESREGRPGIMTAMMSVSGADADGATAPQDALPNLQSRPGATLSAVGRWTLLVGTLLTATLGITAIRLADHDRVTIMLLADAGSAINHHRAVEWQGLVLEARGQDAVLPARDSQLLLQQAWAALDRAHSREQSGVLLALRPLRTPQSHAEETLMRQLFLDLLLVVKQQPTVFGVAAAGTQIRTGERVSHIAERLEALIQRMRVQREFEAERMLATAMHLFLLTLLAGVGTMILFTRRFQDVQHLTGQLRRDRQEARERETHDSLTGVWNRPGLQATYDLHWAATECIVVMLDLNRLKTVNDTGGHAAGDVYLRKTARALTAAAPFPGEVARWGGDEFVVLLPGSSEDDAHRLVRRAMHDIGDVDGLPPFAYGLALASPAHPLQRALALADAAMYEHKDRQRQHLSRTTDARKGITVEEFSVRLEQLETPQQVLGTGLPLVHDLLGFTVGLYLERADDAFTLRKLLCQAPDTGPVARLGDRYRGDQGLLGQAVSSGQPVWSNDYASEPAGLPQWTRCDVRSLLLVPVRCRGQVQGVLGLAQLQSWQAVTPQARRLLEAVAGRLAHAMEQELAVEAARRSLWGGLFALGVALEERDLETAGHTERVLVRAQAVGRHLGLTGEALDALSQGAFLHDIGKLAIPDAILRKPGPLTPEEWSIMRTHAERGHDIARRLPDLPPVTLAVVRSHHERWNGRGYPDGLSGHAIPLEARIFAVCDVYDALTHARPYKAAWTPAAALAEIQAQRGEHFDPAVVDAFAAVMASGSDPAEPATPRALPHRERVSD</sequence>
<dbReference type="InterPro" id="IPR029787">
    <property type="entry name" value="Nucleotide_cyclase"/>
</dbReference>
<dbReference type="InterPro" id="IPR003607">
    <property type="entry name" value="HD/PDEase_dom"/>
</dbReference>
<dbReference type="SMART" id="SM00065">
    <property type="entry name" value="GAF"/>
    <property type="match status" value="1"/>
</dbReference>
<dbReference type="PROSITE" id="PS51832">
    <property type="entry name" value="HD_GYP"/>
    <property type="match status" value="1"/>
</dbReference>
<dbReference type="SUPFAM" id="SSF109604">
    <property type="entry name" value="HD-domain/PDEase-like"/>
    <property type="match status" value="1"/>
</dbReference>
<gene>
    <name evidence="5" type="ORF">GCM10010840_35090</name>
</gene>
<keyword evidence="2" id="KW-0812">Transmembrane</keyword>
<feature type="transmembrane region" description="Helical" evidence="2">
    <location>
        <begin position="213"/>
        <end position="235"/>
    </location>
</feature>
<keyword evidence="6" id="KW-1185">Reference proteome</keyword>
<dbReference type="Pfam" id="PF00990">
    <property type="entry name" value="GGDEF"/>
    <property type="match status" value="1"/>
</dbReference>
<dbReference type="Gene3D" id="1.10.3210.10">
    <property type="entry name" value="Hypothetical protein af1432"/>
    <property type="match status" value="1"/>
</dbReference>
<feature type="domain" description="GGDEF" evidence="3">
    <location>
        <begin position="285"/>
        <end position="410"/>
    </location>
</feature>
<feature type="domain" description="HD-GYP" evidence="4">
    <location>
        <begin position="576"/>
        <end position="772"/>
    </location>
</feature>
<dbReference type="Proteomes" id="UP000639973">
    <property type="component" value="Unassembled WGS sequence"/>
</dbReference>
<dbReference type="Gene3D" id="3.30.450.40">
    <property type="match status" value="1"/>
</dbReference>
<dbReference type="SUPFAM" id="SSF55781">
    <property type="entry name" value="GAF domain-like"/>
    <property type="match status" value="1"/>
</dbReference>
<dbReference type="PANTHER" id="PTHR45228:SF8">
    <property type="entry name" value="TWO-COMPONENT RESPONSE REGULATOR-RELATED"/>
    <property type="match status" value="1"/>
</dbReference>
<dbReference type="SMART" id="SM00267">
    <property type="entry name" value="GGDEF"/>
    <property type="match status" value="1"/>
</dbReference>
<dbReference type="Pfam" id="PF13487">
    <property type="entry name" value="HD_5"/>
    <property type="match status" value="1"/>
</dbReference>
<evidence type="ECO:0000313" key="6">
    <source>
        <dbReference type="Proteomes" id="UP000639973"/>
    </source>
</evidence>
<organism evidence="5 6">
    <name type="scientific">Deinococcus aerolatus</name>
    <dbReference type="NCBI Taxonomy" id="522487"/>
    <lineage>
        <taxon>Bacteria</taxon>
        <taxon>Thermotogati</taxon>
        <taxon>Deinococcota</taxon>
        <taxon>Deinococci</taxon>
        <taxon>Deinococcales</taxon>
        <taxon>Deinococcaceae</taxon>
        <taxon>Deinococcus</taxon>
    </lineage>
</organism>
<dbReference type="SMART" id="SM00471">
    <property type="entry name" value="HDc"/>
    <property type="match status" value="1"/>
</dbReference>
<feature type="region of interest" description="Disordered" evidence="1">
    <location>
        <begin position="763"/>
        <end position="783"/>
    </location>
</feature>
<dbReference type="PROSITE" id="PS50887">
    <property type="entry name" value="GGDEF"/>
    <property type="match status" value="1"/>
</dbReference>